<dbReference type="Proteomes" id="UP000004659">
    <property type="component" value="Unassembled WGS sequence"/>
</dbReference>
<sequence>MFRFMRSHYSNGASGDFRKNLFVVLLVIDPASHELGSPANPMRFTILLRIRNPHSESAREIVLDAE</sequence>
<protein>
    <submittedName>
        <fullName evidence="1">Uncharacterized protein</fullName>
    </submittedName>
</protein>
<accession>A0A0E1X9R0</accession>
<name>A0A0E1X9R0_9HYPH</name>
<dbReference type="AlphaFoldDB" id="A0A0E1X9R0"/>
<gene>
    <name evidence="1" type="ORF">BALG_00081</name>
</gene>
<dbReference type="EMBL" id="EQ999546">
    <property type="protein sequence ID" value="EEZ29962.1"/>
    <property type="molecule type" value="Genomic_DNA"/>
</dbReference>
<dbReference type="HOGENOM" id="CLU_2822663_0_0_5"/>
<evidence type="ECO:0000313" key="1">
    <source>
        <dbReference type="EMBL" id="EEZ29962.1"/>
    </source>
</evidence>
<proteinExistence type="predicted"/>
<organism evidence="1">
    <name type="scientific">Brucella pinnipedialis M292/94/1</name>
    <dbReference type="NCBI Taxonomy" id="520462"/>
    <lineage>
        <taxon>Bacteria</taxon>
        <taxon>Pseudomonadati</taxon>
        <taxon>Pseudomonadota</taxon>
        <taxon>Alphaproteobacteria</taxon>
        <taxon>Hyphomicrobiales</taxon>
        <taxon>Brucellaceae</taxon>
        <taxon>Brucella/Ochrobactrum group</taxon>
        <taxon>Brucella</taxon>
    </lineage>
</organism>
<reference evidence="1" key="1">
    <citation type="submission" date="2009-01" db="EMBL/GenBank/DDBJ databases">
        <title>The Genome Sequence of Brucella pinnipedialis M292/94/1.</title>
        <authorList>
            <consortium name="The Broad Institute Genome Sequencing Platform"/>
            <person name="Ward D."/>
            <person name="Young S.K."/>
            <person name="Kodira C.D."/>
            <person name="Zeng Q."/>
            <person name="Koehrsen M."/>
            <person name="Alvarado L."/>
            <person name="Berlin A."/>
            <person name="Borenstein D."/>
            <person name="Chen Z."/>
            <person name="Engels R."/>
            <person name="Freedman E."/>
            <person name="Gellesch M."/>
            <person name="Goldberg J."/>
            <person name="Griggs A."/>
            <person name="Gujja S."/>
            <person name="Heiman D."/>
            <person name="Hepburn T."/>
            <person name="Howarth C."/>
            <person name="Jen D."/>
            <person name="Larson L."/>
            <person name="Lewis B."/>
            <person name="Mehta T."/>
            <person name="Park D."/>
            <person name="Pearson M."/>
            <person name="Roberts A."/>
            <person name="Saif S."/>
            <person name="Shea T."/>
            <person name="Shenoy N."/>
            <person name="Sisk P."/>
            <person name="Stolte C."/>
            <person name="Sykes S."/>
            <person name="Walk T."/>
            <person name="White J."/>
            <person name="Yandava C."/>
            <person name="Whatmore A.M."/>
            <person name="Perrett L.L."/>
            <person name="O'Callaghan D."/>
            <person name="Nusbaum C."/>
            <person name="Galagan J."/>
            <person name="Birren B."/>
        </authorList>
    </citation>
    <scope>NUCLEOTIDE SEQUENCE [LARGE SCALE GENOMIC DNA]</scope>
    <source>
        <strain evidence="1">M292/94/1</strain>
    </source>
</reference>